<protein>
    <submittedName>
        <fullName evidence="1">Uncharacterized protein</fullName>
    </submittedName>
</protein>
<evidence type="ECO:0000313" key="2">
    <source>
        <dbReference type="Proteomes" id="UP000057737"/>
    </source>
</evidence>
<comment type="caution">
    <text evidence="1">The sequence shown here is derived from an EMBL/GenBank/DDBJ whole genome shotgun (WGS) entry which is preliminary data.</text>
</comment>
<dbReference type="AlphaFoldDB" id="A0A109JT77"/>
<dbReference type="Pfam" id="PF20137">
    <property type="entry name" value="BubE"/>
    <property type="match status" value="1"/>
</dbReference>
<gene>
    <name evidence="1" type="ORF">AS156_07055</name>
</gene>
<dbReference type="RefSeq" id="WP_066507863.1">
    <property type="nucleotide sequence ID" value="NZ_LNCU01000070.1"/>
</dbReference>
<organism evidence="1 2">
    <name type="scientific">Bradyrhizobium macuxiense</name>
    <dbReference type="NCBI Taxonomy" id="1755647"/>
    <lineage>
        <taxon>Bacteria</taxon>
        <taxon>Pseudomonadati</taxon>
        <taxon>Pseudomonadota</taxon>
        <taxon>Alphaproteobacteria</taxon>
        <taxon>Hyphomicrobiales</taxon>
        <taxon>Nitrobacteraceae</taxon>
        <taxon>Bradyrhizobium</taxon>
    </lineage>
</organism>
<dbReference type="EMBL" id="LNCU01000070">
    <property type="protein sequence ID" value="KWV54716.1"/>
    <property type="molecule type" value="Genomic_DNA"/>
</dbReference>
<dbReference type="Proteomes" id="UP000057737">
    <property type="component" value="Unassembled WGS sequence"/>
</dbReference>
<dbReference type="InterPro" id="IPR045384">
    <property type="entry name" value="DUF6527"/>
</dbReference>
<dbReference type="OrthoDB" id="5196042at2"/>
<reference evidence="1 2" key="1">
    <citation type="submission" date="2015-11" db="EMBL/GenBank/DDBJ databases">
        <title>Draft Genome Sequence of the Strain BR 10303 (Bradyrhizobium sp.) isolated from nodules of Centrolobium paraense.</title>
        <authorList>
            <person name="Zelli J.E."/>
            <person name="Simoes-Araujo J.L."/>
            <person name="Barauna A.C."/>
            <person name="Silva K."/>
        </authorList>
    </citation>
    <scope>NUCLEOTIDE SEQUENCE [LARGE SCALE GENOMIC DNA]</scope>
    <source>
        <strain evidence="1 2">BR 10303</strain>
    </source>
</reference>
<sequence length="111" mass="13012">MKVSLWEWLPFWRWRVIGQAGSADEVPDRLPRNAVALVGEAGRTKWIIFDCPCRTGHRIMLNADPARRPHWTLNHVQRLTISPSIDYRGSERRCHYFIRSGRVEWAGDSDR</sequence>
<name>A0A109JT77_9BRAD</name>
<evidence type="ECO:0000313" key="1">
    <source>
        <dbReference type="EMBL" id="KWV54716.1"/>
    </source>
</evidence>
<accession>A0A109JT77</accession>
<keyword evidence="2" id="KW-1185">Reference proteome</keyword>
<proteinExistence type="predicted"/>